<accession>A0A5N5SWP9</accession>
<evidence type="ECO:0000256" key="5">
    <source>
        <dbReference type="ARBA" id="ARBA00029300"/>
    </source>
</evidence>
<dbReference type="Proteomes" id="UP000326759">
    <property type="component" value="Unassembled WGS sequence"/>
</dbReference>
<dbReference type="GO" id="GO:0016829">
    <property type="term" value="F:lyase activity"/>
    <property type="evidence" value="ECO:0007669"/>
    <property type="project" value="UniProtKB-KW"/>
</dbReference>
<comment type="caution">
    <text evidence="8">The sequence shown here is derived from an EMBL/GenBank/DDBJ whole genome shotgun (WGS) entry which is preliminary data.</text>
</comment>
<evidence type="ECO:0000313" key="9">
    <source>
        <dbReference type="Proteomes" id="UP000326759"/>
    </source>
</evidence>
<evidence type="ECO:0000256" key="1">
    <source>
        <dbReference type="ARBA" id="ARBA00022722"/>
    </source>
</evidence>
<dbReference type="Pfam" id="PF09749">
    <property type="entry name" value="HVSL"/>
    <property type="match status" value="1"/>
</dbReference>
<evidence type="ECO:0000256" key="4">
    <source>
        <dbReference type="ARBA" id="ARBA00023242"/>
    </source>
</evidence>
<protein>
    <recommendedName>
        <fullName evidence="6">U6 snRNA phosphodiesterase 1</fullName>
    </recommendedName>
    <alternativeName>
        <fullName evidence="7">3'-5' RNA exonuclease USB1</fullName>
    </alternativeName>
</protein>
<dbReference type="GO" id="GO:0005634">
    <property type="term" value="C:nucleus"/>
    <property type="evidence" value="ECO:0007669"/>
    <property type="project" value="TreeGrafter"/>
</dbReference>
<keyword evidence="2" id="KW-0378">Hydrolase</keyword>
<dbReference type="Gene3D" id="3.90.1140.10">
    <property type="entry name" value="Cyclic phosphodiesterase"/>
    <property type="match status" value="1"/>
</dbReference>
<evidence type="ECO:0000256" key="3">
    <source>
        <dbReference type="ARBA" id="ARBA00023239"/>
    </source>
</evidence>
<organism evidence="8 9">
    <name type="scientific">Armadillidium nasatum</name>
    <dbReference type="NCBI Taxonomy" id="96803"/>
    <lineage>
        <taxon>Eukaryota</taxon>
        <taxon>Metazoa</taxon>
        <taxon>Ecdysozoa</taxon>
        <taxon>Arthropoda</taxon>
        <taxon>Crustacea</taxon>
        <taxon>Multicrustacea</taxon>
        <taxon>Malacostraca</taxon>
        <taxon>Eumalacostraca</taxon>
        <taxon>Peracarida</taxon>
        <taxon>Isopoda</taxon>
        <taxon>Oniscidea</taxon>
        <taxon>Crinocheta</taxon>
        <taxon>Armadillidiidae</taxon>
        <taxon>Armadillidium</taxon>
    </lineage>
</organism>
<dbReference type="AlphaFoldDB" id="A0A5N5SWP9"/>
<feature type="non-terminal residue" evidence="8">
    <location>
        <position position="1"/>
    </location>
</feature>
<evidence type="ECO:0000256" key="6">
    <source>
        <dbReference type="ARBA" id="ARBA00029543"/>
    </source>
</evidence>
<evidence type="ECO:0000256" key="2">
    <source>
        <dbReference type="ARBA" id="ARBA00022801"/>
    </source>
</evidence>
<evidence type="ECO:0000313" key="8">
    <source>
        <dbReference type="EMBL" id="KAB7497100.1"/>
    </source>
</evidence>
<dbReference type="PANTHER" id="PTHR13522">
    <property type="entry name" value="U6 SNRNA PHOSPHODIESTERASE 1"/>
    <property type="match status" value="1"/>
</dbReference>
<keyword evidence="4" id="KW-0539">Nucleus</keyword>
<dbReference type="OrthoDB" id="49151at2759"/>
<comment type="catalytic activity">
    <reaction evidence="5">
        <text>a 3'-end uridylyl-uridine-RNA = a 3'-end 2',3'-cyclophospho-uridine-RNA + uridine</text>
        <dbReference type="Rhea" id="RHEA:46052"/>
        <dbReference type="Rhea" id="RHEA-COMP:17384"/>
        <dbReference type="Rhea" id="RHEA-COMP:17385"/>
        <dbReference type="ChEBI" id="CHEBI:16704"/>
        <dbReference type="ChEBI" id="CHEBI:85643"/>
        <dbReference type="ChEBI" id="CHEBI:85644"/>
    </reaction>
    <physiologicalReaction direction="left-to-right" evidence="5">
        <dbReference type="Rhea" id="RHEA:46053"/>
    </physiologicalReaction>
</comment>
<keyword evidence="9" id="KW-1185">Reference proteome</keyword>
<keyword evidence="3" id="KW-0456">Lyase</keyword>
<evidence type="ECO:0000256" key="7">
    <source>
        <dbReference type="ARBA" id="ARBA00030030"/>
    </source>
</evidence>
<sequence length="326" mass="38344">DYFSCRNMARNRQNALALLLNYDSDSDRDSGYTSEEEKKRKNTFLFNVRERKAKRSRIDNESQSTNETMPKKVNENTYFIEDSNSTNRERLIPLPEEFQNVCDHVDDPVQHEGRVRSFPHERGNWASIIFIPITFGIFNPQINSLVASMITTSKEQNIELFQCTDYHVSLSLTFILRLEWIHPLIEDLRCRLSKCKKFSMWLHGLDVFCNEERTRTFLAIKVGHGKNEMKEISEIASESLNKYNIFATFNEYSFHVSVAWCHGDKREELKCVLPLLQGICDQYFYMESDMRTFDVEGVSVKTGNRIHQIVLSSSSYIYIYIYIYIY</sequence>
<keyword evidence="1" id="KW-0540">Nuclease</keyword>
<reference evidence="8 9" key="1">
    <citation type="journal article" date="2019" name="PLoS Biol.">
        <title>Sex chromosomes control vertical transmission of feminizing Wolbachia symbionts in an isopod.</title>
        <authorList>
            <person name="Becking T."/>
            <person name="Chebbi M.A."/>
            <person name="Giraud I."/>
            <person name="Moumen B."/>
            <person name="Laverre T."/>
            <person name="Caubet Y."/>
            <person name="Peccoud J."/>
            <person name="Gilbert C."/>
            <person name="Cordaux R."/>
        </authorList>
    </citation>
    <scope>NUCLEOTIDE SEQUENCE [LARGE SCALE GENOMIC DNA]</scope>
    <source>
        <strain evidence="8">ANa2</strain>
        <tissue evidence="8">Whole body excluding digestive tract and cuticle</tissue>
    </source>
</reference>
<feature type="non-terminal residue" evidence="8">
    <location>
        <position position="326"/>
    </location>
</feature>
<dbReference type="GO" id="GO:0000175">
    <property type="term" value="F:3'-5'-RNA exonuclease activity"/>
    <property type="evidence" value="ECO:0007669"/>
    <property type="project" value="TreeGrafter"/>
</dbReference>
<proteinExistence type="predicted"/>
<dbReference type="InterPro" id="IPR027521">
    <property type="entry name" value="Usb1"/>
</dbReference>
<gene>
    <name evidence="8" type="primary">usb1</name>
    <name evidence="8" type="ORF">Anas_03897</name>
</gene>
<dbReference type="PANTHER" id="PTHR13522:SF3">
    <property type="entry name" value="U6 SNRNA PHOSPHODIESTERASE 1"/>
    <property type="match status" value="1"/>
</dbReference>
<dbReference type="EMBL" id="SEYY01020706">
    <property type="protein sequence ID" value="KAB7497100.1"/>
    <property type="molecule type" value="Genomic_DNA"/>
</dbReference>
<dbReference type="GO" id="GO:0034477">
    <property type="term" value="P:U6 snRNA 3'-end processing"/>
    <property type="evidence" value="ECO:0007669"/>
    <property type="project" value="InterPro"/>
</dbReference>
<name>A0A5N5SWP9_9CRUS</name>